<proteinExistence type="predicted"/>
<organism evidence="4 5">
    <name type="scientific">Ridgeia piscesae</name>
    <name type="common">Tubeworm</name>
    <dbReference type="NCBI Taxonomy" id="27915"/>
    <lineage>
        <taxon>Eukaryota</taxon>
        <taxon>Metazoa</taxon>
        <taxon>Spiralia</taxon>
        <taxon>Lophotrochozoa</taxon>
        <taxon>Annelida</taxon>
        <taxon>Polychaeta</taxon>
        <taxon>Sedentaria</taxon>
        <taxon>Canalipalpata</taxon>
        <taxon>Sabellida</taxon>
        <taxon>Siboglinidae</taxon>
        <taxon>Ridgeia</taxon>
    </lineage>
</organism>
<dbReference type="Proteomes" id="UP001209878">
    <property type="component" value="Unassembled WGS sequence"/>
</dbReference>
<dbReference type="Pfam" id="PF00651">
    <property type="entry name" value="BTB"/>
    <property type="match status" value="1"/>
</dbReference>
<dbReference type="Pfam" id="PF24681">
    <property type="entry name" value="Kelch_KLHDC2_KLHL20_DRC7"/>
    <property type="match status" value="1"/>
</dbReference>
<dbReference type="SUPFAM" id="SSF54695">
    <property type="entry name" value="POZ domain"/>
    <property type="match status" value="1"/>
</dbReference>
<evidence type="ECO:0000256" key="1">
    <source>
        <dbReference type="ARBA" id="ARBA00022441"/>
    </source>
</evidence>
<keyword evidence="5" id="KW-1185">Reference proteome</keyword>
<dbReference type="PANTHER" id="PTHR45632:SF3">
    <property type="entry name" value="KELCH-LIKE PROTEIN 32"/>
    <property type="match status" value="1"/>
</dbReference>
<accession>A0AAD9P5V0</accession>
<dbReference type="PANTHER" id="PTHR45632">
    <property type="entry name" value="LD33804P"/>
    <property type="match status" value="1"/>
</dbReference>
<dbReference type="SUPFAM" id="SSF117281">
    <property type="entry name" value="Kelch motif"/>
    <property type="match status" value="1"/>
</dbReference>
<dbReference type="PROSITE" id="PS50097">
    <property type="entry name" value="BTB"/>
    <property type="match status" value="1"/>
</dbReference>
<evidence type="ECO:0000259" key="3">
    <source>
        <dbReference type="PROSITE" id="PS50097"/>
    </source>
</evidence>
<dbReference type="Gene3D" id="2.120.10.80">
    <property type="entry name" value="Kelch-type beta propeller"/>
    <property type="match status" value="1"/>
</dbReference>
<dbReference type="InterPro" id="IPR006652">
    <property type="entry name" value="Kelch_1"/>
</dbReference>
<dbReference type="InterPro" id="IPR011705">
    <property type="entry name" value="BACK"/>
</dbReference>
<name>A0AAD9P5V0_RIDPI</name>
<gene>
    <name evidence="4" type="ORF">NP493_124g01044</name>
</gene>
<evidence type="ECO:0000256" key="2">
    <source>
        <dbReference type="ARBA" id="ARBA00022737"/>
    </source>
</evidence>
<keyword evidence="1" id="KW-0880">Kelch repeat</keyword>
<evidence type="ECO:0000313" key="5">
    <source>
        <dbReference type="Proteomes" id="UP001209878"/>
    </source>
</evidence>
<dbReference type="AlphaFoldDB" id="A0AAD9P5V0"/>
<dbReference type="InterPro" id="IPR011333">
    <property type="entry name" value="SKP1/BTB/POZ_sf"/>
</dbReference>
<dbReference type="InterPro" id="IPR000210">
    <property type="entry name" value="BTB/POZ_dom"/>
</dbReference>
<dbReference type="InterPro" id="IPR017096">
    <property type="entry name" value="BTB-kelch_protein"/>
</dbReference>
<protein>
    <recommendedName>
        <fullName evidence="3">BTB domain-containing protein</fullName>
    </recommendedName>
</protein>
<dbReference type="InterPro" id="IPR015915">
    <property type="entry name" value="Kelch-typ_b-propeller"/>
</dbReference>
<keyword evidence="2" id="KW-0677">Repeat</keyword>
<dbReference type="Gene3D" id="3.30.710.10">
    <property type="entry name" value="Potassium Channel Kv1.1, Chain A"/>
    <property type="match status" value="1"/>
</dbReference>
<dbReference type="EMBL" id="JAODUO010000125">
    <property type="protein sequence ID" value="KAK2188708.1"/>
    <property type="molecule type" value="Genomic_DNA"/>
</dbReference>
<dbReference type="Pfam" id="PF07707">
    <property type="entry name" value="BACK"/>
    <property type="match status" value="1"/>
</dbReference>
<feature type="domain" description="BTB" evidence="3">
    <location>
        <begin position="51"/>
        <end position="116"/>
    </location>
</feature>
<dbReference type="SMART" id="SM00612">
    <property type="entry name" value="Kelch"/>
    <property type="match status" value="5"/>
</dbReference>
<dbReference type="SMART" id="SM00875">
    <property type="entry name" value="BACK"/>
    <property type="match status" value="1"/>
</dbReference>
<dbReference type="PIRSF" id="PIRSF037037">
    <property type="entry name" value="Kelch-like_protein_gigaxonin"/>
    <property type="match status" value="1"/>
</dbReference>
<sequence>MFQINETVSDQGEEDVCHASAPKNVKRFVDKAYQNDFMKSVHRLRQNHEYTDVTLQSGDVHIRCHRVVLAVASEYFKAIFRCGEESASHTVQLTMDPDTLTSIIDYIYTGEIELTVDNVESFVVACDVLQLDGLKAGCEDFMTSQVELANCVTLYRFATLYQLCKVQRKAKGLMMAEFETVAFNDQFKEMCCSELVELIKDDDLNVADEDTVVECVLDWVTHDLGNRMSSFETLLEQVRLPYCKSKYLWHMKDTCDLLTEKCLEYLNEAFRFQTDTAHQHEVSSCRTMPRTNHRRKSCLVVAGGLTCSEDNPVVEDNRCQFYNEDKSCWETLTEMPPSVGRLYSVCYLGRSLLLTGGKKGGALNQCWLFDLATKKWEAMPPLITARRYHRSVSLDDCVYVVGGWDVANKPLASFECLNLTRRLWSSMPNMPEAVRLPMVTTYGNKVYVFGGRDAQDVRLRCTQVFNTTRAQRSCPSDMTEICSTGAAVTVNDSIYLVGGHNRTCFKYSPATDTWTRLSQPRESHGNAPAVVWRGCILVSGGGRANPESSVIEQYDPVTDTWSQWKGELNVKQECHDMLSVNLYGV</sequence>
<reference evidence="4" key="1">
    <citation type="journal article" date="2023" name="Mol. Biol. Evol.">
        <title>Third-Generation Sequencing Reveals the Adaptive Role of the Epigenome in Three Deep-Sea Polychaetes.</title>
        <authorList>
            <person name="Perez M."/>
            <person name="Aroh O."/>
            <person name="Sun Y."/>
            <person name="Lan Y."/>
            <person name="Juniper S.K."/>
            <person name="Young C.R."/>
            <person name="Angers B."/>
            <person name="Qian P.Y."/>
        </authorList>
    </citation>
    <scope>NUCLEOTIDE SEQUENCE</scope>
    <source>
        <strain evidence="4">R07B-5</strain>
    </source>
</reference>
<evidence type="ECO:0000313" key="4">
    <source>
        <dbReference type="EMBL" id="KAK2188708.1"/>
    </source>
</evidence>
<dbReference type="SMART" id="SM00225">
    <property type="entry name" value="BTB"/>
    <property type="match status" value="1"/>
</dbReference>
<dbReference type="Gene3D" id="1.25.40.420">
    <property type="match status" value="1"/>
</dbReference>
<comment type="caution">
    <text evidence="4">The sequence shown here is derived from an EMBL/GenBank/DDBJ whole genome shotgun (WGS) entry which is preliminary data.</text>
</comment>